<reference evidence="1" key="1">
    <citation type="submission" date="2015-06" db="EMBL/GenBank/DDBJ databases">
        <authorList>
            <person name="Nguyen H."/>
        </authorList>
    </citation>
    <scope>NUCLEOTIDE SEQUENCE</scope>
    <source>
        <strain evidence="1">DAOM 180753</strain>
    </source>
</reference>
<comment type="caution">
    <text evidence="1">The sequence shown here is derived from an EMBL/GenBank/DDBJ whole genome shotgun (WGS) entry which is preliminary data.</text>
</comment>
<evidence type="ECO:0000313" key="1">
    <source>
        <dbReference type="EMBL" id="KAJ9489822.1"/>
    </source>
</evidence>
<accession>A0AAI9XAJ3</accession>
<keyword evidence="2" id="KW-1185">Reference proteome</keyword>
<organism evidence="1 2">
    <name type="scientific">Penicillium thymicola</name>
    <dbReference type="NCBI Taxonomy" id="293382"/>
    <lineage>
        <taxon>Eukaryota</taxon>
        <taxon>Fungi</taxon>
        <taxon>Dikarya</taxon>
        <taxon>Ascomycota</taxon>
        <taxon>Pezizomycotina</taxon>
        <taxon>Eurotiomycetes</taxon>
        <taxon>Eurotiomycetidae</taxon>
        <taxon>Eurotiales</taxon>
        <taxon>Aspergillaceae</taxon>
        <taxon>Penicillium</taxon>
    </lineage>
</organism>
<sequence length="70" mass="7771">MIGSYGKAFKAFTCLHKTASSRTNVIPPHLSSIPRAMARQATLAWRITGVGWTGLAFRSLDLARRFKPPR</sequence>
<reference evidence="1" key="2">
    <citation type="journal article" date="2016" name="Fungal Biol.">
        <title>Ochratoxin A production by Penicillium thymicola.</title>
        <authorList>
            <person name="Nguyen H.D.T."/>
            <person name="McMullin D.R."/>
            <person name="Ponomareva E."/>
            <person name="Riley R."/>
            <person name="Pomraning K.R."/>
            <person name="Baker S.E."/>
            <person name="Seifert K.A."/>
        </authorList>
    </citation>
    <scope>NUCLEOTIDE SEQUENCE</scope>
    <source>
        <strain evidence="1">DAOM 180753</strain>
    </source>
</reference>
<proteinExistence type="predicted"/>
<name>A0AAI9XAJ3_PENTH</name>
<evidence type="ECO:0000313" key="2">
    <source>
        <dbReference type="Proteomes" id="UP001227192"/>
    </source>
</evidence>
<dbReference type="EMBL" id="LACB01000073">
    <property type="protein sequence ID" value="KAJ9489822.1"/>
    <property type="molecule type" value="Genomic_DNA"/>
</dbReference>
<dbReference type="AlphaFoldDB" id="A0AAI9XAJ3"/>
<protein>
    <submittedName>
        <fullName evidence="1">Uncharacterized protein</fullName>
    </submittedName>
</protein>
<gene>
    <name evidence="1" type="ORF">VN97_g3430</name>
</gene>
<dbReference type="Proteomes" id="UP001227192">
    <property type="component" value="Unassembled WGS sequence"/>
</dbReference>